<evidence type="ECO:0000313" key="1">
    <source>
        <dbReference type="EMBL" id="SHH75196.1"/>
    </source>
</evidence>
<dbReference type="AlphaFoldDB" id="A0A1M5VIW9"/>
<protein>
    <recommendedName>
        <fullName evidence="3">Phage protein D</fullName>
    </recommendedName>
</protein>
<proteinExistence type="predicted"/>
<sequence>MILALTCKIVFHKNEHHKEDIVMYRVTEIEVESTWKEMTSRGSITLPRNVRYFDKYNVREVFRRGDQVTVYFGYNGNNEKEFIGYISEVSADIPIVLKMEDEMFKVRKIPVNFSSKNISLKNLLETIIPGYEIDALEGVQLGAVRLSKTGVGPVLEKLQSSWGLYSYMRGKTVVCGKYYADESEYSPVNFNLERNCVSTSLNYKKKEDISLKIKVVSTLSNGKKISVENIGDKDGNERQLTFYNIEIKAELERLGKLEYEKYKVDRFEGSFTAFGIPSVRHGLKVNLKSGLYQDRNGKYYIEKVVKKFSPSGIRQEITLGDKVA</sequence>
<evidence type="ECO:0008006" key="3">
    <source>
        <dbReference type="Google" id="ProtNLM"/>
    </source>
</evidence>
<dbReference type="EMBL" id="FQWH01000018">
    <property type="protein sequence ID" value="SHH75196.1"/>
    <property type="molecule type" value="Genomic_DNA"/>
</dbReference>
<gene>
    <name evidence="1" type="ORF">SAMN05444388_1187</name>
</gene>
<organism evidence="1 2">
    <name type="scientific">Flavobacterium johnsoniae</name>
    <name type="common">Cytophaga johnsonae</name>
    <dbReference type="NCBI Taxonomy" id="986"/>
    <lineage>
        <taxon>Bacteria</taxon>
        <taxon>Pseudomonadati</taxon>
        <taxon>Bacteroidota</taxon>
        <taxon>Flavobacteriia</taxon>
        <taxon>Flavobacteriales</taxon>
        <taxon>Flavobacteriaceae</taxon>
        <taxon>Flavobacterium</taxon>
    </lineage>
</organism>
<name>A0A1M5VIW9_FLAJO</name>
<dbReference type="Proteomes" id="UP000184112">
    <property type="component" value="Unassembled WGS sequence"/>
</dbReference>
<reference evidence="1 2" key="1">
    <citation type="submission" date="2016-11" db="EMBL/GenBank/DDBJ databases">
        <authorList>
            <person name="Jaros S."/>
            <person name="Januszkiewicz K."/>
            <person name="Wedrychowicz H."/>
        </authorList>
    </citation>
    <scope>NUCLEOTIDE SEQUENCE [LARGE SCALE GENOMIC DNA]</scope>
    <source>
        <strain evidence="1 2">DSM 6792</strain>
    </source>
</reference>
<evidence type="ECO:0000313" key="2">
    <source>
        <dbReference type="Proteomes" id="UP000184112"/>
    </source>
</evidence>
<accession>A0A1M5VIW9</accession>
<dbReference type="RefSeq" id="WP_073411503.1">
    <property type="nucleotide sequence ID" value="NZ_FQWH01000018.1"/>
</dbReference>